<comment type="caution">
    <text evidence="1">The sequence shown here is derived from an EMBL/GenBank/DDBJ whole genome shotgun (WGS) entry which is preliminary data.</text>
</comment>
<evidence type="ECO:0000313" key="1">
    <source>
        <dbReference type="EMBL" id="MBM6922063.1"/>
    </source>
</evidence>
<evidence type="ECO:0000313" key="2">
    <source>
        <dbReference type="Proteomes" id="UP000774750"/>
    </source>
</evidence>
<gene>
    <name evidence="1" type="ORF">H6A12_13055</name>
</gene>
<accession>A0A939BFX2</accession>
<name>A0A939BFX2_9FIRM</name>
<dbReference type="AlphaFoldDB" id="A0A939BFX2"/>
<protein>
    <submittedName>
        <fullName evidence="1">Uncharacterized protein</fullName>
    </submittedName>
</protein>
<reference evidence="1" key="2">
    <citation type="journal article" date="2021" name="Sci. Rep.">
        <title>The distribution of antibiotic resistance genes in chicken gut microbiota commensals.</title>
        <authorList>
            <person name="Juricova H."/>
            <person name="Matiasovicova J."/>
            <person name="Kubasova T."/>
            <person name="Cejkova D."/>
            <person name="Rychlik I."/>
        </authorList>
    </citation>
    <scope>NUCLEOTIDE SEQUENCE</scope>
    <source>
        <strain evidence="1">An559</strain>
    </source>
</reference>
<proteinExistence type="predicted"/>
<dbReference type="Proteomes" id="UP000774750">
    <property type="component" value="Unassembled WGS sequence"/>
</dbReference>
<reference evidence="1" key="1">
    <citation type="submission" date="2020-08" db="EMBL/GenBank/DDBJ databases">
        <authorList>
            <person name="Cejkova D."/>
            <person name="Kubasova T."/>
            <person name="Jahodarova E."/>
            <person name="Rychlik I."/>
        </authorList>
    </citation>
    <scope>NUCLEOTIDE SEQUENCE</scope>
    <source>
        <strain evidence="1">An559</strain>
    </source>
</reference>
<dbReference type="EMBL" id="JACJKY010000067">
    <property type="protein sequence ID" value="MBM6922063.1"/>
    <property type="molecule type" value="Genomic_DNA"/>
</dbReference>
<sequence>METYRVLAFFPVRGSISAGEPKAFITIDKPFPQDQVGSILFTNEADAKRHAAE</sequence>
<keyword evidence="2" id="KW-1185">Reference proteome</keyword>
<organism evidence="1 2">
    <name type="scientific">Merdimmobilis hominis</name>
    <dbReference type="NCBI Taxonomy" id="2897707"/>
    <lineage>
        <taxon>Bacteria</taxon>
        <taxon>Bacillati</taxon>
        <taxon>Bacillota</taxon>
        <taxon>Clostridia</taxon>
        <taxon>Eubacteriales</taxon>
        <taxon>Oscillospiraceae</taxon>
        <taxon>Merdimmobilis</taxon>
    </lineage>
</organism>